<dbReference type="Pfam" id="PF08443">
    <property type="entry name" value="RimK"/>
    <property type="match status" value="1"/>
</dbReference>
<accession>A0A3A3FS92</accession>
<comment type="caution">
    <text evidence="3">The sequence shown here is derived from an EMBL/GenBank/DDBJ whole genome shotgun (WGS) entry which is preliminary data.</text>
</comment>
<dbReference type="GO" id="GO:0005524">
    <property type="term" value="F:ATP binding"/>
    <property type="evidence" value="ECO:0007669"/>
    <property type="project" value="UniProtKB-UniRule"/>
</dbReference>
<dbReference type="GO" id="GO:0046872">
    <property type="term" value="F:metal ion binding"/>
    <property type="evidence" value="ECO:0007669"/>
    <property type="project" value="InterPro"/>
</dbReference>
<proteinExistence type="predicted"/>
<dbReference type="Gene3D" id="3.40.50.20">
    <property type="match status" value="1"/>
</dbReference>
<protein>
    <submittedName>
        <fullName evidence="3">RimK family alpha-L-glutamate ligase</fullName>
    </submittedName>
</protein>
<evidence type="ECO:0000256" key="1">
    <source>
        <dbReference type="PROSITE-ProRule" id="PRU00409"/>
    </source>
</evidence>
<dbReference type="AlphaFoldDB" id="A0A3A3FS92"/>
<reference evidence="4" key="1">
    <citation type="submission" date="2018-09" db="EMBL/GenBank/DDBJ databases">
        <authorList>
            <person name="Zhu H."/>
        </authorList>
    </citation>
    <scope>NUCLEOTIDE SEQUENCE [LARGE SCALE GENOMIC DNA]</scope>
    <source>
        <strain evidence="4">K1R23-30</strain>
    </source>
</reference>
<dbReference type="InterPro" id="IPR025839">
    <property type="entry name" value="RLAN_dom"/>
</dbReference>
<dbReference type="Pfam" id="PF14401">
    <property type="entry name" value="RLAN"/>
    <property type="match status" value="1"/>
</dbReference>
<dbReference type="Gene3D" id="3.30.470.20">
    <property type="entry name" value="ATP-grasp fold, B domain"/>
    <property type="match status" value="1"/>
</dbReference>
<keyword evidence="1" id="KW-0067">ATP-binding</keyword>
<dbReference type="PANTHER" id="PTHR21621:SF0">
    <property type="entry name" value="BETA-CITRYLGLUTAMATE SYNTHASE B-RELATED"/>
    <property type="match status" value="1"/>
</dbReference>
<dbReference type="PROSITE" id="PS50975">
    <property type="entry name" value="ATP_GRASP"/>
    <property type="match status" value="1"/>
</dbReference>
<keyword evidence="4" id="KW-1185">Reference proteome</keyword>
<dbReference type="InterPro" id="IPR013651">
    <property type="entry name" value="ATP-grasp_RimK-type"/>
</dbReference>
<feature type="domain" description="ATP-grasp" evidence="2">
    <location>
        <begin position="286"/>
        <end position="475"/>
    </location>
</feature>
<dbReference type="GO" id="GO:0018169">
    <property type="term" value="F:ribosomal S6-glutamic acid ligase activity"/>
    <property type="evidence" value="ECO:0007669"/>
    <property type="project" value="TreeGrafter"/>
</dbReference>
<dbReference type="Proteomes" id="UP000265955">
    <property type="component" value="Unassembled WGS sequence"/>
</dbReference>
<dbReference type="RefSeq" id="WP_119769032.1">
    <property type="nucleotide sequence ID" value="NZ_QYUO01000001.1"/>
</dbReference>
<dbReference type="GO" id="GO:0009432">
    <property type="term" value="P:SOS response"/>
    <property type="evidence" value="ECO:0007669"/>
    <property type="project" value="TreeGrafter"/>
</dbReference>
<evidence type="ECO:0000313" key="3">
    <source>
        <dbReference type="EMBL" id="RJF99087.1"/>
    </source>
</evidence>
<name>A0A3A3FS92_9BURK</name>
<dbReference type="PANTHER" id="PTHR21621">
    <property type="entry name" value="RIBOSOMAL PROTEIN S6 MODIFICATION PROTEIN"/>
    <property type="match status" value="1"/>
</dbReference>
<dbReference type="SUPFAM" id="SSF56059">
    <property type="entry name" value="Glutathione synthetase ATP-binding domain-like"/>
    <property type="match status" value="1"/>
</dbReference>
<dbReference type="OrthoDB" id="9800957at2"/>
<sequence length="487" mass="54973">MNILFVVSREQDWPNDIPGVTVIPAQTYLMDPAYGDMRSTKVFNLCRTYRYQSKGYYVSLLAEARGHRPLPDAEAMKDLHSETLVQDVSDRLGNLIDCSFSRTTEDVVDLNIYFGRDADGLHQHLSEQLFKLLRTPVLHARFERANGQWHLCSIHAGSVYDIPAHQQELATQAVIEHLKEQKIHTSTASRKPLLAILHDPTRSETPSNPEAIRKFIDAAELLGMSGEVITPKDTRRLTEFDALFIRDTTNVDHYTYQISRQATAAGMVVIDDPDSILRCTNKIYLDELLTRHHIPTPRTMVVHQGNVDKIVAKLGLPCILKQPDGAFSLGVVKIESEQDLLVKVNELLQQSELVLAQEYLPTQFDWRIGVFDQRALFVCKYYMAPGHWQIIKHERHRTSEGRTEALSVGEAPDDVVKIALQAANLIGDGFYGVDLKQIGAQYYVIEINDNPNVDAGNEDAVLGDALYREVMGVFRKRIDSRKGNTTP</sequence>
<keyword evidence="1" id="KW-0547">Nucleotide-binding</keyword>
<dbReference type="GO" id="GO:0005737">
    <property type="term" value="C:cytoplasm"/>
    <property type="evidence" value="ECO:0007669"/>
    <property type="project" value="TreeGrafter"/>
</dbReference>
<keyword evidence="3" id="KW-0436">Ligase</keyword>
<dbReference type="InterPro" id="IPR013815">
    <property type="entry name" value="ATP_grasp_subdomain_1"/>
</dbReference>
<dbReference type="Gene3D" id="3.30.1490.20">
    <property type="entry name" value="ATP-grasp fold, A domain"/>
    <property type="match status" value="1"/>
</dbReference>
<evidence type="ECO:0000313" key="4">
    <source>
        <dbReference type="Proteomes" id="UP000265955"/>
    </source>
</evidence>
<dbReference type="InterPro" id="IPR011761">
    <property type="entry name" value="ATP-grasp"/>
</dbReference>
<dbReference type="EMBL" id="QYUO01000001">
    <property type="protein sequence ID" value="RJF99087.1"/>
    <property type="molecule type" value="Genomic_DNA"/>
</dbReference>
<gene>
    <name evidence="3" type="ORF">D3871_11600</name>
</gene>
<evidence type="ECO:0000259" key="2">
    <source>
        <dbReference type="PROSITE" id="PS50975"/>
    </source>
</evidence>
<organism evidence="3 4">
    <name type="scientific">Noviherbaspirillum saxi</name>
    <dbReference type="NCBI Taxonomy" id="2320863"/>
    <lineage>
        <taxon>Bacteria</taxon>
        <taxon>Pseudomonadati</taxon>
        <taxon>Pseudomonadota</taxon>
        <taxon>Betaproteobacteria</taxon>
        <taxon>Burkholderiales</taxon>
        <taxon>Oxalobacteraceae</taxon>
        <taxon>Noviherbaspirillum</taxon>
    </lineage>
</organism>